<evidence type="ECO:0000313" key="2">
    <source>
        <dbReference type="Proteomes" id="UP000054477"/>
    </source>
</evidence>
<protein>
    <submittedName>
        <fullName evidence="1">Uncharacterized protein</fullName>
    </submittedName>
</protein>
<dbReference type="AlphaFoldDB" id="A0A0C9WPQ6"/>
<evidence type="ECO:0000313" key="1">
    <source>
        <dbReference type="EMBL" id="KIJ89578.1"/>
    </source>
</evidence>
<dbReference type="EMBL" id="KN839598">
    <property type="protein sequence ID" value="KIJ89578.1"/>
    <property type="molecule type" value="Genomic_DNA"/>
</dbReference>
<accession>A0A0C9WPQ6</accession>
<dbReference type="Proteomes" id="UP000054477">
    <property type="component" value="Unassembled WGS sequence"/>
</dbReference>
<keyword evidence="2" id="KW-1185">Reference proteome</keyword>
<reference evidence="2" key="2">
    <citation type="submission" date="2015-01" db="EMBL/GenBank/DDBJ databases">
        <title>Evolutionary Origins and Diversification of the Mycorrhizal Mutualists.</title>
        <authorList>
            <consortium name="DOE Joint Genome Institute"/>
            <consortium name="Mycorrhizal Genomics Consortium"/>
            <person name="Kohler A."/>
            <person name="Kuo A."/>
            <person name="Nagy L.G."/>
            <person name="Floudas D."/>
            <person name="Copeland A."/>
            <person name="Barry K.W."/>
            <person name="Cichocki N."/>
            <person name="Veneault-Fourrey C."/>
            <person name="LaButti K."/>
            <person name="Lindquist E.A."/>
            <person name="Lipzen A."/>
            <person name="Lundell T."/>
            <person name="Morin E."/>
            <person name="Murat C."/>
            <person name="Riley R."/>
            <person name="Ohm R."/>
            <person name="Sun H."/>
            <person name="Tunlid A."/>
            <person name="Henrissat B."/>
            <person name="Grigoriev I.V."/>
            <person name="Hibbett D.S."/>
            <person name="Martin F."/>
        </authorList>
    </citation>
    <scope>NUCLEOTIDE SEQUENCE [LARGE SCALE GENOMIC DNA]</scope>
    <source>
        <strain evidence="2">LaAM-08-1</strain>
    </source>
</reference>
<dbReference type="HOGENOM" id="CLU_2638455_0_0_1"/>
<sequence length="80" mass="9249">MKCRIGGGLLSLRRTVGGAAVRNTEEGLREENRMTHGPADRRRSLYVRANRPSHPSWQLRCLRWGSSFEPWMPKLQRLTC</sequence>
<reference evidence="1 2" key="1">
    <citation type="submission" date="2014-04" db="EMBL/GenBank/DDBJ databases">
        <authorList>
            <consortium name="DOE Joint Genome Institute"/>
            <person name="Kuo A."/>
            <person name="Kohler A."/>
            <person name="Nagy L.G."/>
            <person name="Floudas D."/>
            <person name="Copeland A."/>
            <person name="Barry K.W."/>
            <person name="Cichocki N."/>
            <person name="Veneault-Fourrey C."/>
            <person name="LaButti K."/>
            <person name="Lindquist E.A."/>
            <person name="Lipzen A."/>
            <person name="Lundell T."/>
            <person name="Morin E."/>
            <person name="Murat C."/>
            <person name="Sun H."/>
            <person name="Tunlid A."/>
            <person name="Henrissat B."/>
            <person name="Grigoriev I.V."/>
            <person name="Hibbett D.S."/>
            <person name="Martin F."/>
            <person name="Nordberg H.P."/>
            <person name="Cantor M.N."/>
            <person name="Hua S.X."/>
        </authorList>
    </citation>
    <scope>NUCLEOTIDE SEQUENCE [LARGE SCALE GENOMIC DNA]</scope>
    <source>
        <strain evidence="1 2">LaAM-08-1</strain>
    </source>
</reference>
<gene>
    <name evidence="1" type="ORF">K443DRAFT_161414</name>
</gene>
<organism evidence="1 2">
    <name type="scientific">Laccaria amethystina LaAM-08-1</name>
    <dbReference type="NCBI Taxonomy" id="1095629"/>
    <lineage>
        <taxon>Eukaryota</taxon>
        <taxon>Fungi</taxon>
        <taxon>Dikarya</taxon>
        <taxon>Basidiomycota</taxon>
        <taxon>Agaricomycotina</taxon>
        <taxon>Agaricomycetes</taxon>
        <taxon>Agaricomycetidae</taxon>
        <taxon>Agaricales</taxon>
        <taxon>Agaricineae</taxon>
        <taxon>Hydnangiaceae</taxon>
        <taxon>Laccaria</taxon>
    </lineage>
</organism>
<proteinExistence type="predicted"/>
<name>A0A0C9WPQ6_9AGAR</name>